<keyword evidence="4" id="KW-0813">Transport</keyword>
<dbReference type="InterPro" id="IPR037294">
    <property type="entry name" value="ABC_BtuC-like"/>
</dbReference>
<feature type="transmembrane region" description="Helical" evidence="13">
    <location>
        <begin position="298"/>
        <end position="318"/>
    </location>
</feature>
<keyword evidence="9 13" id="KW-0472">Membrane</keyword>
<evidence type="ECO:0000256" key="12">
    <source>
        <dbReference type="ARBA" id="ARBA00031465"/>
    </source>
</evidence>
<comment type="similarity">
    <text evidence="2">Belongs to the binding-protein-dependent transport system permease family. FecCD subfamily.</text>
</comment>
<keyword evidence="6 13" id="KW-0812">Transmembrane</keyword>
<feature type="transmembrane region" description="Helical" evidence="13">
    <location>
        <begin position="112"/>
        <end position="131"/>
    </location>
</feature>
<dbReference type="PANTHER" id="PTHR30472">
    <property type="entry name" value="FERRIC ENTEROBACTIN TRANSPORT SYSTEM PERMEASE PROTEIN"/>
    <property type="match status" value="1"/>
</dbReference>
<dbReference type="InterPro" id="IPR000522">
    <property type="entry name" value="ABC_transptr_permease_BtuC"/>
</dbReference>
<evidence type="ECO:0000256" key="3">
    <source>
        <dbReference type="ARBA" id="ARBA00018524"/>
    </source>
</evidence>
<keyword evidence="5" id="KW-1003">Cell membrane</keyword>
<protein>
    <recommendedName>
        <fullName evidence="3">Probable heme-iron transport system permease protein IsdF</fullName>
    </recommendedName>
    <alternativeName>
        <fullName evidence="12">Iron-regulated surface determinant protein F</fullName>
    </alternativeName>
    <alternativeName>
        <fullName evidence="11">Staphylococcal iron-regulated protein G</fullName>
    </alternativeName>
</protein>
<dbReference type="OrthoDB" id="9811721at2"/>
<evidence type="ECO:0000256" key="8">
    <source>
        <dbReference type="ARBA" id="ARBA00023004"/>
    </source>
</evidence>
<keyword evidence="15" id="KW-1185">Reference proteome</keyword>
<evidence type="ECO:0000313" key="14">
    <source>
        <dbReference type="EMBL" id="PAV29615.1"/>
    </source>
</evidence>
<dbReference type="FunFam" id="1.10.3470.10:FF:000001">
    <property type="entry name" value="Vitamin B12 ABC transporter permease BtuC"/>
    <property type="match status" value="1"/>
</dbReference>
<evidence type="ECO:0000256" key="4">
    <source>
        <dbReference type="ARBA" id="ARBA00022448"/>
    </source>
</evidence>
<dbReference type="GO" id="GO:0022857">
    <property type="term" value="F:transmembrane transporter activity"/>
    <property type="evidence" value="ECO:0007669"/>
    <property type="project" value="InterPro"/>
</dbReference>
<evidence type="ECO:0000256" key="13">
    <source>
        <dbReference type="SAM" id="Phobius"/>
    </source>
</evidence>
<feature type="transmembrane region" description="Helical" evidence="13">
    <location>
        <begin position="143"/>
        <end position="167"/>
    </location>
</feature>
<comment type="caution">
    <text evidence="14">The sequence shown here is derived from an EMBL/GenBank/DDBJ whole genome shotgun (WGS) entry which is preliminary data.</text>
</comment>
<keyword evidence="7 13" id="KW-1133">Transmembrane helix</keyword>
<dbReference type="Pfam" id="PF01032">
    <property type="entry name" value="FecCD"/>
    <property type="match status" value="1"/>
</dbReference>
<gene>
    <name evidence="14" type="ORF">CIL05_09570</name>
</gene>
<keyword evidence="8" id="KW-0408">Iron</keyword>
<dbReference type="Gene3D" id="1.10.3470.10">
    <property type="entry name" value="ABC transporter involved in vitamin B12 uptake, BtuC"/>
    <property type="match status" value="1"/>
</dbReference>
<evidence type="ECO:0000256" key="10">
    <source>
        <dbReference type="ARBA" id="ARBA00025320"/>
    </source>
</evidence>
<dbReference type="PANTHER" id="PTHR30472:SF21">
    <property type="entry name" value="HEME-IRON TRANSPORT SYSTEM PERMEASE PROTEIN ISDF-RELATED"/>
    <property type="match status" value="1"/>
</dbReference>
<feature type="transmembrane region" description="Helical" evidence="13">
    <location>
        <begin position="56"/>
        <end position="75"/>
    </location>
</feature>
<evidence type="ECO:0000256" key="7">
    <source>
        <dbReference type="ARBA" id="ARBA00022989"/>
    </source>
</evidence>
<evidence type="ECO:0000313" key="15">
    <source>
        <dbReference type="Proteomes" id="UP000218887"/>
    </source>
</evidence>
<organism evidence="14 15">
    <name type="scientific">Virgibacillus profundi</name>
    <dbReference type="NCBI Taxonomy" id="2024555"/>
    <lineage>
        <taxon>Bacteria</taxon>
        <taxon>Bacillati</taxon>
        <taxon>Bacillota</taxon>
        <taxon>Bacilli</taxon>
        <taxon>Bacillales</taxon>
        <taxon>Bacillaceae</taxon>
        <taxon>Virgibacillus</taxon>
    </lineage>
</organism>
<comment type="subcellular location">
    <subcellularLocation>
        <location evidence="1">Cell membrane</location>
        <topology evidence="1">Multi-pass membrane protein</topology>
    </subcellularLocation>
</comment>
<evidence type="ECO:0000256" key="5">
    <source>
        <dbReference type="ARBA" id="ARBA00022475"/>
    </source>
</evidence>
<reference evidence="14 15" key="1">
    <citation type="submission" date="2017-08" db="EMBL/GenBank/DDBJ databases">
        <title>Virgibacillus indicus sp. nov. and Virgibacillus profoundi sp. nov, two moderately halophilic bacteria isolated from marine sediment by using the Microfluidic Streak Plate.</title>
        <authorList>
            <person name="Xu B."/>
            <person name="Hu B."/>
            <person name="Wang J."/>
            <person name="Zhu Y."/>
            <person name="Huang L."/>
            <person name="Du W."/>
            <person name="Huang Y."/>
        </authorList>
    </citation>
    <scope>NUCLEOTIDE SEQUENCE [LARGE SCALE GENOMIC DNA]</scope>
    <source>
        <strain evidence="14 15">IO3-P3-H5</strain>
    </source>
</reference>
<feature type="transmembrane region" description="Helical" evidence="13">
    <location>
        <begin position="187"/>
        <end position="208"/>
    </location>
</feature>
<proteinExistence type="inferred from homology"/>
<dbReference type="AlphaFoldDB" id="A0A2A2IEN9"/>
<feature type="transmembrane region" description="Helical" evidence="13">
    <location>
        <begin position="87"/>
        <end position="106"/>
    </location>
</feature>
<accession>A0A2A2IEN9</accession>
<name>A0A2A2IEN9_9BACI</name>
<evidence type="ECO:0000256" key="2">
    <source>
        <dbReference type="ARBA" id="ARBA00007935"/>
    </source>
</evidence>
<dbReference type="CDD" id="cd06550">
    <property type="entry name" value="TM_ABC_iron-siderophores_like"/>
    <property type="match status" value="1"/>
</dbReference>
<dbReference type="Proteomes" id="UP000218887">
    <property type="component" value="Unassembled WGS sequence"/>
</dbReference>
<evidence type="ECO:0000256" key="6">
    <source>
        <dbReference type="ARBA" id="ARBA00022692"/>
    </source>
</evidence>
<dbReference type="SUPFAM" id="SSF81345">
    <property type="entry name" value="ABC transporter involved in vitamin B12 uptake, BtuC"/>
    <property type="match status" value="1"/>
</dbReference>
<comment type="function">
    <text evidence="10">Part of the binding-protein-dependent transport system for heme-iron. Responsible for the translocation of the substrate across the membrane.</text>
</comment>
<evidence type="ECO:0000256" key="11">
    <source>
        <dbReference type="ARBA" id="ARBA00031149"/>
    </source>
</evidence>
<dbReference type="GO" id="GO:0005886">
    <property type="term" value="C:plasma membrane"/>
    <property type="evidence" value="ECO:0007669"/>
    <property type="project" value="UniProtKB-SubCell"/>
</dbReference>
<evidence type="ECO:0000256" key="1">
    <source>
        <dbReference type="ARBA" id="ARBA00004651"/>
    </source>
</evidence>
<evidence type="ECO:0000256" key="9">
    <source>
        <dbReference type="ARBA" id="ARBA00023136"/>
    </source>
</evidence>
<feature type="transmembrane region" description="Helical" evidence="13">
    <location>
        <begin position="229"/>
        <end position="260"/>
    </location>
</feature>
<dbReference type="GO" id="GO:0033214">
    <property type="term" value="P:siderophore-iron import into cell"/>
    <property type="evidence" value="ECO:0007669"/>
    <property type="project" value="TreeGrafter"/>
</dbReference>
<sequence>MYKKMISFIVVIGLLLVVSLYSMITGSIEITAGELFKGLFTGTNENVEIIKDLRLPRIVIALFAGAALAVSGVLLQAVMRNPLAEPGIIGVSSGAGFASIIMITFFPTLFFYTPLFSFIGGAIAFLLVYMFSWKSGLNPLRMILIGVAINAVFTGLSELTSSMNASSMMSGISVTSSTLTMKTWDDVQVIVLYGSIGLILAFLVYAWCNHLGLRDKTLKNLGFSVNRARFVISIIAVLLASIATAIAGMFTFVGLLIPHIGRALVGNDHKLLIPFSAAAGALLILTADTLGRTLFSPIEIPASIIVAVIGGPFLIFLLRKSDRIYGN</sequence>
<dbReference type="EMBL" id="NPOA01000006">
    <property type="protein sequence ID" value="PAV29615.1"/>
    <property type="molecule type" value="Genomic_DNA"/>
</dbReference>
<dbReference type="RefSeq" id="WP_095655315.1">
    <property type="nucleotide sequence ID" value="NZ_NPOA01000006.1"/>
</dbReference>